<dbReference type="PRINTS" id="PR00455">
    <property type="entry name" value="HTHTETR"/>
</dbReference>
<reference evidence="6 7" key="1">
    <citation type="submission" date="2018-06" db="EMBL/GenBank/DDBJ databases">
        <title>Genomic Encyclopedia of Type Strains, Phase III (KMG-III): the genomes of soil and plant-associated and newly described type strains.</title>
        <authorList>
            <person name="Whitman W."/>
        </authorList>
    </citation>
    <scope>NUCLEOTIDE SEQUENCE [LARGE SCALE GENOMIC DNA]</scope>
    <source>
        <strain evidence="6 7">CGMCC 4.7090</strain>
    </source>
</reference>
<dbReference type="Pfam" id="PF00440">
    <property type="entry name" value="TetR_N"/>
    <property type="match status" value="1"/>
</dbReference>
<dbReference type="Gene3D" id="1.10.10.60">
    <property type="entry name" value="Homeodomain-like"/>
    <property type="match status" value="1"/>
</dbReference>
<feature type="domain" description="HTH tetR-type" evidence="5">
    <location>
        <begin position="6"/>
        <end position="66"/>
    </location>
</feature>
<keyword evidence="2 4" id="KW-0238">DNA-binding</keyword>
<dbReference type="SUPFAM" id="SSF46689">
    <property type="entry name" value="Homeodomain-like"/>
    <property type="match status" value="1"/>
</dbReference>
<organism evidence="6 7">
    <name type="scientific">Actinoplanes lutulentus</name>
    <dbReference type="NCBI Taxonomy" id="1287878"/>
    <lineage>
        <taxon>Bacteria</taxon>
        <taxon>Bacillati</taxon>
        <taxon>Actinomycetota</taxon>
        <taxon>Actinomycetes</taxon>
        <taxon>Micromonosporales</taxon>
        <taxon>Micromonosporaceae</taxon>
        <taxon>Actinoplanes</taxon>
    </lineage>
</organism>
<evidence type="ECO:0000256" key="3">
    <source>
        <dbReference type="ARBA" id="ARBA00023163"/>
    </source>
</evidence>
<dbReference type="PANTHER" id="PTHR30055">
    <property type="entry name" value="HTH-TYPE TRANSCRIPTIONAL REGULATOR RUTR"/>
    <property type="match status" value="1"/>
</dbReference>
<dbReference type="InterPro" id="IPR001647">
    <property type="entry name" value="HTH_TetR"/>
</dbReference>
<evidence type="ECO:0000256" key="4">
    <source>
        <dbReference type="PROSITE-ProRule" id="PRU00335"/>
    </source>
</evidence>
<sequence length="217" mass="23980">MRARVALTPELIVDAATRLAENAGADALSIRALGKELGVDPTAVYRHFRDRDQIVLEVADRLLSAIVDGLPDDLAWRSRLEWLSQEMVRSFVAHPAIAPILALRTTRRQGEFRLAEEILGALREAGLADELAAVQHRVFDDTVMSYAAMISAYTAMDESSREGDESAWAREYRALPVRRYPNIAAAAPFFAGIEDETVLLELISALLDRVEKLAAAH</sequence>
<dbReference type="Pfam" id="PF02909">
    <property type="entry name" value="TetR_C_1"/>
    <property type="match status" value="1"/>
</dbReference>
<dbReference type="InterPro" id="IPR009057">
    <property type="entry name" value="Homeodomain-like_sf"/>
</dbReference>
<dbReference type="InterPro" id="IPR004111">
    <property type="entry name" value="Repressor_TetR_C"/>
</dbReference>
<evidence type="ECO:0000256" key="2">
    <source>
        <dbReference type="ARBA" id="ARBA00023125"/>
    </source>
</evidence>
<dbReference type="PROSITE" id="PS50977">
    <property type="entry name" value="HTH_TETR_2"/>
    <property type="match status" value="1"/>
</dbReference>
<proteinExistence type="predicted"/>
<dbReference type="InterPro" id="IPR036271">
    <property type="entry name" value="Tet_transcr_reg_TetR-rel_C_sf"/>
</dbReference>
<evidence type="ECO:0000259" key="5">
    <source>
        <dbReference type="PROSITE" id="PS50977"/>
    </source>
</evidence>
<comment type="caution">
    <text evidence="6">The sequence shown here is derived from an EMBL/GenBank/DDBJ whole genome shotgun (WGS) entry which is preliminary data.</text>
</comment>
<dbReference type="InterPro" id="IPR050109">
    <property type="entry name" value="HTH-type_TetR-like_transc_reg"/>
</dbReference>
<dbReference type="AlphaFoldDB" id="A0A327Z2R4"/>
<dbReference type="PANTHER" id="PTHR30055:SF151">
    <property type="entry name" value="TRANSCRIPTIONAL REGULATORY PROTEIN"/>
    <property type="match status" value="1"/>
</dbReference>
<name>A0A327Z2R4_9ACTN</name>
<evidence type="ECO:0000313" key="7">
    <source>
        <dbReference type="Proteomes" id="UP000249341"/>
    </source>
</evidence>
<evidence type="ECO:0000256" key="1">
    <source>
        <dbReference type="ARBA" id="ARBA00023015"/>
    </source>
</evidence>
<protein>
    <submittedName>
        <fullName evidence="6">TetR family transcriptional regulator</fullName>
    </submittedName>
</protein>
<feature type="DNA-binding region" description="H-T-H motif" evidence="4">
    <location>
        <begin position="29"/>
        <end position="48"/>
    </location>
</feature>
<keyword evidence="1" id="KW-0805">Transcription regulation</keyword>
<dbReference type="SUPFAM" id="SSF48498">
    <property type="entry name" value="Tetracyclin repressor-like, C-terminal domain"/>
    <property type="match status" value="1"/>
</dbReference>
<dbReference type="Proteomes" id="UP000249341">
    <property type="component" value="Unassembled WGS sequence"/>
</dbReference>
<dbReference type="EMBL" id="QLMJ01000018">
    <property type="protein sequence ID" value="RAK29332.1"/>
    <property type="molecule type" value="Genomic_DNA"/>
</dbReference>
<keyword evidence="7" id="KW-1185">Reference proteome</keyword>
<dbReference type="GO" id="GO:0000976">
    <property type="term" value="F:transcription cis-regulatory region binding"/>
    <property type="evidence" value="ECO:0007669"/>
    <property type="project" value="TreeGrafter"/>
</dbReference>
<evidence type="ECO:0000313" key="6">
    <source>
        <dbReference type="EMBL" id="RAK29332.1"/>
    </source>
</evidence>
<dbReference type="Gene3D" id="1.10.357.10">
    <property type="entry name" value="Tetracycline Repressor, domain 2"/>
    <property type="match status" value="1"/>
</dbReference>
<dbReference type="GO" id="GO:0003700">
    <property type="term" value="F:DNA-binding transcription factor activity"/>
    <property type="evidence" value="ECO:0007669"/>
    <property type="project" value="TreeGrafter"/>
</dbReference>
<keyword evidence="3" id="KW-0804">Transcription</keyword>
<gene>
    <name evidence="6" type="ORF">B0I29_118124</name>
</gene>
<dbReference type="GO" id="GO:0045892">
    <property type="term" value="P:negative regulation of DNA-templated transcription"/>
    <property type="evidence" value="ECO:0007669"/>
    <property type="project" value="InterPro"/>
</dbReference>
<accession>A0A327Z2R4</accession>